<dbReference type="RefSeq" id="WP_191808731.1">
    <property type="nucleotide sequence ID" value="NZ_JACSQD010000007.1"/>
</dbReference>
<keyword evidence="4" id="KW-0560">Oxidoreductase</keyword>
<evidence type="ECO:0000313" key="7">
    <source>
        <dbReference type="Proteomes" id="UP000609874"/>
    </source>
</evidence>
<dbReference type="PANTHER" id="PTHR10961">
    <property type="entry name" value="PEROXISOMAL SARCOSINE OXIDASE"/>
    <property type="match status" value="1"/>
</dbReference>
<comment type="caution">
    <text evidence="6">The sequence shown here is derived from an EMBL/GenBank/DDBJ whole genome shotgun (WGS) entry which is preliminary data.</text>
</comment>
<dbReference type="PANTHER" id="PTHR10961:SF7">
    <property type="entry name" value="FAD DEPENDENT OXIDOREDUCTASE DOMAIN-CONTAINING PROTEIN"/>
    <property type="match status" value="1"/>
</dbReference>
<accession>A0ABR8UV72</accession>
<dbReference type="Gene3D" id="3.30.9.10">
    <property type="entry name" value="D-Amino Acid Oxidase, subunit A, domain 2"/>
    <property type="match status" value="1"/>
</dbReference>
<organism evidence="6 7">
    <name type="scientific">Arthrobacter gallicola</name>
    <dbReference type="NCBI Taxonomy" id="2762225"/>
    <lineage>
        <taxon>Bacteria</taxon>
        <taxon>Bacillati</taxon>
        <taxon>Actinomycetota</taxon>
        <taxon>Actinomycetes</taxon>
        <taxon>Micrococcales</taxon>
        <taxon>Micrococcaceae</taxon>
        <taxon>Arthrobacter</taxon>
    </lineage>
</organism>
<dbReference type="InterPro" id="IPR036188">
    <property type="entry name" value="FAD/NAD-bd_sf"/>
</dbReference>
<comment type="cofactor">
    <cofactor evidence="1">
        <name>FAD</name>
        <dbReference type="ChEBI" id="CHEBI:57692"/>
    </cofactor>
</comment>
<dbReference type="InterPro" id="IPR006076">
    <property type="entry name" value="FAD-dep_OxRdtase"/>
</dbReference>
<sequence>MASPQSRSGGSFDYAVVGAGLAGAATAWRLAQRGFHVAILERSEPANSTGSSHGSARIFRYAYEDPFYTGLVQSAAAGWKELETAHGAPLIRPTGCLDFGEEHAPKRFAAGLDEAGVTHELLSRDEASARWPHFAFTTDVLWHPDAGVIDAEGAVHAMVAAAVAHSATLLTDWTVASVAKSGAGYALTSSDGRTLDARNVIIAAGGWLPGLLGNLDLPSTFLRSLPTFEVRQEMAFHFPYRDQPAPETPWPTFIHKAGGMQVYGLPGGRDAGHRGQKVAEYNGGKVLPDAAAQDGKIDPAHRQRMVDYVSQYLPGLVPEPYAETTCLFTNTPTEDFVIDRADGITVLSPCSGHGAKFAPLLGELAADLATGTGTVPARFRPSSGAVPARNSTR</sequence>
<evidence type="ECO:0000256" key="3">
    <source>
        <dbReference type="ARBA" id="ARBA00022827"/>
    </source>
</evidence>
<feature type="domain" description="FAD dependent oxidoreductase" evidence="5">
    <location>
        <begin position="13"/>
        <end position="368"/>
    </location>
</feature>
<keyword evidence="7" id="KW-1185">Reference proteome</keyword>
<dbReference type="EMBL" id="JACSQD010000007">
    <property type="protein sequence ID" value="MBD7996443.1"/>
    <property type="molecule type" value="Genomic_DNA"/>
</dbReference>
<gene>
    <name evidence="6" type="ORF">H9639_14165</name>
</gene>
<reference evidence="6 7" key="1">
    <citation type="submission" date="2020-08" db="EMBL/GenBank/DDBJ databases">
        <title>A Genomic Blueprint of the Chicken Gut Microbiome.</title>
        <authorList>
            <person name="Gilroy R."/>
            <person name="Ravi A."/>
            <person name="Getino M."/>
            <person name="Pursley I."/>
            <person name="Horton D.L."/>
            <person name="Alikhan N.-F."/>
            <person name="Baker D."/>
            <person name="Gharbi K."/>
            <person name="Hall N."/>
            <person name="Watson M."/>
            <person name="Adriaenssens E.M."/>
            <person name="Foster-Nyarko E."/>
            <person name="Jarju S."/>
            <person name="Secka A."/>
            <person name="Antonio M."/>
            <person name="Oren A."/>
            <person name="Chaudhuri R."/>
            <person name="La Ragione R.M."/>
            <person name="Hildebrand F."/>
            <person name="Pallen M.J."/>
        </authorList>
    </citation>
    <scope>NUCLEOTIDE SEQUENCE [LARGE SCALE GENOMIC DNA]</scope>
    <source>
        <strain evidence="6 7">Sa2CUA1</strain>
    </source>
</reference>
<evidence type="ECO:0000259" key="5">
    <source>
        <dbReference type="Pfam" id="PF01266"/>
    </source>
</evidence>
<name>A0ABR8UV72_9MICC</name>
<dbReference type="Gene3D" id="3.50.50.60">
    <property type="entry name" value="FAD/NAD(P)-binding domain"/>
    <property type="match status" value="1"/>
</dbReference>
<dbReference type="Proteomes" id="UP000609874">
    <property type="component" value="Unassembled WGS sequence"/>
</dbReference>
<evidence type="ECO:0000256" key="2">
    <source>
        <dbReference type="ARBA" id="ARBA00022630"/>
    </source>
</evidence>
<dbReference type="InterPro" id="IPR045170">
    <property type="entry name" value="MTOX"/>
</dbReference>
<keyword evidence="3" id="KW-0274">FAD</keyword>
<evidence type="ECO:0000256" key="4">
    <source>
        <dbReference type="ARBA" id="ARBA00023002"/>
    </source>
</evidence>
<proteinExistence type="predicted"/>
<keyword evidence="2" id="KW-0285">Flavoprotein</keyword>
<evidence type="ECO:0000313" key="6">
    <source>
        <dbReference type="EMBL" id="MBD7996443.1"/>
    </source>
</evidence>
<dbReference type="SUPFAM" id="SSF54373">
    <property type="entry name" value="FAD-linked reductases, C-terminal domain"/>
    <property type="match status" value="1"/>
</dbReference>
<dbReference type="SUPFAM" id="SSF51905">
    <property type="entry name" value="FAD/NAD(P)-binding domain"/>
    <property type="match status" value="1"/>
</dbReference>
<protein>
    <submittedName>
        <fullName evidence="6">FAD-dependent oxidoreductase</fullName>
    </submittedName>
</protein>
<dbReference type="Pfam" id="PF01266">
    <property type="entry name" value="DAO"/>
    <property type="match status" value="1"/>
</dbReference>
<evidence type="ECO:0000256" key="1">
    <source>
        <dbReference type="ARBA" id="ARBA00001974"/>
    </source>
</evidence>